<accession>A0A8C8SLZ8</accession>
<organism evidence="7 8">
    <name type="scientific">Pelusios castaneus</name>
    <name type="common">West African mud turtle</name>
    <dbReference type="NCBI Taxonomy" id="367368"/>
    <lineage>
        <taxon>Eukaryota</taxon>
        <taxon>Metazoa</taxon>
        <taxon>Chordata</taxon>
        <taxon>Craniata</taxon>
        <taxon>Vertebrata</taxon>
        <taxon>Euteleostomi</taxon>
        <taxon>Archelosauria</taxon>
        <taxon>Testudinata</taxon>
        <taxon>Testudines</taxon>
        <taxon>Pleurodira</taxon>
        <taxon>Pelomedusidae</taxon>
        <taxon>Pelusios</taxon>
    </lineage>
</organism>
<dbReference type="PANTHER" id="PTHR46074">
    <property type="entry name" value="CYSTEINE-RICH PROTEIN CRIP FAMILY MEMBER"/>
    <property type="match status" value="1"/>
</dbReference>
<name>A0A8C8SLZ8_9SAUR</name>
<keyword evidence="2" id="KW-0677">Repeat</keyword>
<dbReference type="Pfam" id="PF00412">
    <property type="entry name" value="LIM"/>
    <property type="match status" value="1"/>
</dbReference>
<keyword evidence="1 5" id="KW-0479">Metal-binding</keyword>
<dbReference type="PROSITE" id="PS00478">
    <property type="entry name" value="LIM_DOMAIN_1"/>
    <property type="match status" value="1"/>
</dbReference>
<dbReference type="PROSITE" id="PS50023">
    <property type="entry name" value="LIM_DOMAIN_2"/>
    <property type="match status" value="1"/>
</dbReference>
<dbReference type="Ensembl" id="ENSPCET00000021643.1">
    <property type="protein sequence ID" value="ENSPCEP00000020915.1"/>
    <property type="gene ID" value="ENSPCEG00000016136.1"/>
</dbReference>
<proteinExistence type="predicted"/>
<dbReference type="GO" id="GO:0010468">
    <property type="term" value="P:regulation of gene expression"/>
    <property type="evidence" value="ECO:0007669"/>
    <property type="project" value="TreeGrafter"/>
</dbReference>
<dbReference type="CDD" id="cd09478">
    <property type="entry name" value="LIM_CRIP"/>
    <property type="match status" value="1"/>
</dbReference>
<keyword evidence="3 5" id="KW-0862">Zinc</keyword>
<evidence type="ECO:0000256" key="3">
    <source>
        <dbReference type="ARBA" id="ARBA00022833"/>
    </source>
</evidence>
<sequence>MPKCPRCQKEVYFAEKVTSLGKDWHRPCLKCEKCGKTLTSGSHAEHEGKPYCNQPCYSALFGPKGRFLCDWGFQWGGVGCRIPAHVCLLGLLPRSMITCSSSQSHAPTPLNLAIATPAWTPSSQAPHMPLILWVPPYAPKCGDSWKHLEPYACSKIHLHPLHFSPVLPLQSTCVLTPIHLPPGSHPLTSPYASFPLLWGCATFPCPLLKVTWIRARKALPQI</sequence>
<dbReference type="SUPFAM" id="SSF57716">
    <property type="entry name" value="Glucocorticoid receptor-like (DNA-binding domain)"/>
    <property type="match status" value="2"/>
</dbReference>
<evidence type="ECO:0000313" key="8">
    <source>
        <dbReference type="Proteomes" id="UP000694393"/>
    </source>
</evidence>
<keyword evidence="8" id="KW-1185">Reference proteome</keyword>
<evidence type="ECO:0000259" key="6">
    <source>
        <dbReference type="PROSITE" id="PS50023"/>
    </source>
</evidence>
<reference evidence="7" key="1">
    <citation type="submission" date="2025-08" db="UniProtKB">
        <authorList>
            <consortium name="Ensembl"/>
        </authorList>
    </citation>
    <scope>IDENTIFICATION</scope>
</reference>
<dbReference type="GO" id="GO:0008630">
    <property type="term" value="P:intrinsic apoptotic signaling pathway in response to DNA damage"/>
    <property type="evidence" value="ECO:0007669"/>
    <property type="project" value="TreeGrafter"/>
</dbReference>
<dbReference type="GO" id="GO:0008270">
    <property type="term" value="F:zinc ion binding"/>
    <property type="evidence" value="ECO:0007669"/>
    <property type="project" value="TreeGrafter"/>
</dbReference>
<dbReference type="PANTHER" id="PTHR46074:SF3">
    <property type="entry name" value="CYSTEINE-RICH PROTEIN 1"/>
    <property type="match status" value="1"/>
</dbReference>
<evidence type="ECO:0000256" key="2">
    <source>
        <dbReference type="ARBA" id="ARBA00022737"/>
    </source>
</evidence>
<dbReference type="Proteomes" id="UP000694393">
    <property type="component" value="Unplaced"/>
</dbReference>
<dbReference type="Gene3D" id="2.10.110.10">
    <property type="entry name" value="Cysteine Rich Protein"/>
    <property type="match status" value="1"/>
</dbReference>
<dbReference type="InterPro" id="IPR001781">
    <property type="entry name" value="Znf_LIM"/>
</dbReference>
<evidence type="ECO:0000256" key="5">
    <source>
        <dbReference type="PROSITE-ProRule" id="PRU00125"/>
    </source>
</evidence>
<protein>
    <recommendedName>
        <fullName evidence="6">LIM zinc-binding domain-containing protein</fullName>
    </recommendedName>
</protein>
<evidence type="ECO:0000256" key="1">
    <source>
        <dbReference type="ARBA" id="ARBA00022723"/>
    </source>
</evidence>
<dbReference type="SMART" id="SM00132">
    <property type="entry name" value="LIM"/>
    <property type="match status" value="1"/>
</dbReference>
<feature type="domain" description="LIM zinc-binding" evidence="6">
    <location>
        <begin position="2"/>
        <end position="63"/>
    </location>
</feature>
<dbReference type="FunFam" id="2.10.110.10:FF:000025">
    <property type="entry name" value="Cysteine-rich protein 2"/>
    <property type="match status" value="1"/>
</dbReference>
<dbReference type="AlphaFoldDB" id="A0A8C8SLZ8"/>
<evidence type="ECO:0000313" key="7">
    <source>
        <dbReference type="Ensembl" id="ENSPCEP00000020915.1"/>
    </source>
</evidence>
<evidence type="ECO:0000256" key="4">
    <source>
        <dbReference type="ARBA" id="ARBA00023038"/>
    </source>
</evidence>
<reference evidence="7" key="2">
    <citation type="submission" date="2025-09" db="UniProtKB">
        <authorList>
            <consortium name="Ensembl"/>
        </authorList>
    </citation>
    <scope>IDENTIFICATION</scope>
</reference>
<keyword evidence="4 5" id="KW-0440">LIM domain</keyword>